<dbReference type="RefSeq" id="WP_189606320.1">
    <property type="nucleotide sequence ID" value="NZ_BMXB01000025.1"/>
</dbReference>
<gene>
    <name evidence="9" type="ORF">GCM10007103_34540</name>
</gene>
<dbReference type="AlphaFoldDB" id="A0A918W0G6"/>
<proteinExistence type="predicted"/>
<dbReference type="Pfam" id="PF00512">
    <property type="entry name" value="HisKA"/>
    <property type="match status" value="1"/>
</dbReference>
<dbReference type="SMART" id="SM00388">
    <property type="entry name" value="HisKA"/>
    <property type="match status" value="1"/>
</dbReference>
<evidence type="ECO:0000256" key="2">
    <source>
        <dbReference type="ARBA" id="ARBA00012438"/>
    </source>
</evidence>
<keyword evidence="6" id="KW-0902">Two-component regulatory system</keyword>
<keyword evidence="5" id="KW-0418">Kinase</keyword>
<dbReference type="InterPro" id="IPR050351">
    <property type="entry name" value="BphY/WalK/GraS-like"/>
</dbReference>
<dbReference type="InterPro" id="IPR003594">
    <property type="entry name" value="HATPase_dom"/>
</dbReference>
<keyword evidence="4" id="KW-0808">Transferase</keyword>
<reference evidence="9" key="2">
    <citation type="submission" date="2020-09" db="EMBL/GenBank/DDBJ databases">
        <authorList>
            <person name="Sun Q."/>
            <person name="Kim S."/>
        </authorList>
    </citation>
    <scope>NUCLEOTIDE SEQUENCE</scope>
    <source>
        <strain evidence="9">KCTC 12719</strain>
    </source>
</reference>
<keyword evidence="3" id="KW-0597">Phosphoprotein</keyword>
<organism evidence="9 10">
    <name type="scientific">Salinimicrobium marinum</name>
    <dbReference type="NCBI Taxonomy" id="680283"/>
    <lineage>
        <taxon>Bacteria</taxon>
        <taxon>Pseudomonadati</taxon>
        <taxon>Bacteroidota</taxon>
        <taxon>Flavobacteriia</taxon>
        <taxon>Flavobacteriales</taxon>
        <taxon>Flavobacteriaceae</taxon>
        <taxon>Salinimicrobium</taxon>
    </lineage>
</organism>
<dbReference type="InterPro" id="IPR036890">
    <property type="entry name" value="HATPase_C_sf"/>
</dbReference>
<dbReference type="Gene3D" id="1.10.287.130">
    <property type="match status" value="1"/>
</dbReference>
<dbReference type="Gene3D" id="3.30.565.10">
    <property type="entry name" value="Histidine kinase-like ATPase, C-terminal domain"/>
    <property type="match status" value="1"/>
</dbReference>
<keyword evidence="7" id="KW-0472">Membrane</keyword>
<keyword evidence="7" id="KW-1133">Transmembrane helix</keyword>
<dbReference type="Proteomes" id="UP000610456">
    <property type="component" value="Unassembled WGS sequence"/>
</dbReference>
<evidence type="ECO:0000313" key="10">
    <source>
        <dbReference type="Proteomes" id="UP000610456"/>
    </source>
</evidence>
<dbReference type="EMBL" id="BMXB01000025">
    <property type="protein sequence ID" value="GHA50867.1"/>
    <property type="molecule type" value="Genomic_DNA"/>
</dbReference>
<reference evidence="9" key="1">
    <citation type="journal article" date="2014" name="Int. J. Syst. Evol. Microbiol.">
        <title>Complete genome sequence of Corynebacterium casei LMG S-19264T (=DSM 44701T), isolated from a smear-ripened cheese.</title>
        <authorList>
            <consortium name="US DOE Joint Genome Institute (JGI-PGF)"/>
            <person name="Walter F."/>
            <person name="Albersmeier A."/>
            <person name="Kalinowski J."/>
            <person name="Ruckert C."/>
        </authorList>
    </citation>
    <scope>NUCLEOTIDE SEQUENCE</scope>
    <source>
        <strain evidence="9">KCTC 12719</strain>
    </source>
</reference>
<evidence type="ECO:0000259" key="8">
    <source>
        <dbReference type="PROSITE" id="PS50109"/>
    </source>
</evidence>
<accession>A0A918W0G6</accession>
<dbReference type="EC" id="2.7.13.3" evidence="2"/>
<dbReference type="SUPFAM" id="SSF47384">
    <property type="entry name" value="Homodimeric domain of signal transducing histidine kinase"/>
    <property type="match status" value="1"/>
</dbReference>
<dbReference type="CDD" id="cd00082">
    <property type="entry name" value="HisKA"/>
    <property type="match status" value="1"/>
</dbReference>
<name>A0A918W0G6_9FLAO</name>
<evidence type="ECO:0000256" key="4">
    <source>
        <dbReference type="ARBA" id="ARBA00022679"/>
    </source>
</evidence>
<dbReference type="GO" id="GO:0004721">
    <property type="term" value="F:phosphoprotein phosphatase activity"/>
    <property type="evidence" value="ECO:0007669"/>
    <property type="project" value="TreeGrafter"/>
</dbReference>
<protein>
    <recommendedName>
        <fullName evidence="2">histidine kinase</fullName>
        <ecNumber evidence="2">2.7.13.3</ecNumber>
    </recommendedName>
</protein>
<dbReference type="Pfam" id="PF02518">
    <property type="entry name" value="HATPase_c"/>
    <property type="match status" value="1"/>
</dbReference>
<dbReference type="InterPro" id="IPR005467">
    <property type="entry name" value="His_kinase_dom"/>
</dbReference>
<comment type="catalytic activity">
    <reaction evidence="1">
        <text>ATP + protein L-histidine = ADP + protein N-phospho-L-histidine.</text>
        <dbReference type="EC" id="2.7.13.3"/>
    </reaction>
</comment>
<evidence type="ECO:0000256" key="3">
    <source>
        <dbReference type="ARBA" id="ARBA00022553"/>
    </source>
</evidence>
<dbReference type="InterPro" id="IPR036097">
    <property type="entry name" value="HisK_dim/P_sf"/>
</dbReference>
<dbReference type="GO" id="GO:0005886">
    <property type="term" value="C:plasma membrane"/>
    <property type="evidence" value="ECO:0007669"/>
    <property type="project" value="TreeGrafter"/>
</dbReference>
<evidence type="ECO:0000256" key="7">
    <source>
        <dbReference type="SAM" id="Phobius"/>
    </source>
</evidence>
<dbReference type="PANTHER" id="PTHR45453">
    <property type="entry name" value="PHOSPHATE REGULON SENSOR PROTEIN PHOR"/>
    <property type="match status" value="1"/>
</dbReference>
<evidence type="ECO:0000256" key="1">
    <source>
        <dbReference type="ARBA" id="ARBA00000085"/>
    </source>
</evidence>
<keyword evidence="10" id="KW-1185">Reference proteome</keyword>
<sequence>MKNEGVHAVVLNSETADELLAFHDNIPEETLQQIESRESDNVRLQAEKEVAEKQLFINRIFIAALVLVILFLLVLALQFRNNSRQKEIFNSELKEKNRTILEQNHIISQQNEELSEMNQAKNRLFSILSHDLRSPIGSLQQLLELIQSGDFTPEEQSGLLDEMLVQVTGTSSMLHNLLHWANSQLEGDKVTFEEVNIPKKVSRVVDAYYLVAKSKNIKIIQEEPKGLPKIQVDKGHLSVILHNLLSNALKYTIEGKEIKITYAVKNDQVLLKFLDGGQGISEKKIKEIKNLNSRMISQVGTGMETGTGIGLMLVKHFLNINRASLDVKSYRGEGSEFIVAFKKAGIN</sequence>
<evidence type="ECO:0000313" key="9">
    <source>
        <dbReference type="EMBL" id="GHA50867.1"/>
    </source>
</evidence>
<dbReference type="GO" id="GO:0016036">
    <property type="term" value="P:cellular response to phosphate starvation"/>
    <property type="evidence" value="ECO:0007669"/>
    <property type="project" value="TreeGrafter"/>
</dbReference>
<feature type="transmembrane region" description="Helical" evidence="7">
    <location>
        <begin position="56"/>
        <end position="77"/>
    </location>
</feature>
<feature type="domain" description="Histidine kinase" evidence="8">
    <location>
        <begin position="127"/>
        <end position="345"/>
    </location>
</feature>
<dbReference type="PANTHER" id="PTHR45453:SF1">
    <property type="entry name" value="PHOSPHATE REGULON SENSOR PROTEIN PHOR"/>
    <property type="match status" value="1"/>
</dbReference>
<dbReference type="PRINTS" id="PR00344">
    <property type="entry name" value="BCTRLSENSOR"/>
</dbReference>
<dbReference type="SMART" id="SM00387">
    <property type="entry name" value="HATPase_c"/>
    <property type="match status" value="1"/>
</dbReference>
<dbReference type="InterPro" id="IPR004358">
    <property type="entry name" value="Sig_transdc_His_kin-like_C"/>
</dbReference>
<dbReference type="SUPFAM" id="SSF55874">
    <property type="entry name" value="ATPase domain of HSP90 chaperone/DNA topoisomerase II/histidine kinase"/>
    <property type="match status" value="1"/>
</dbReference>
<dbReference type="GO" id="GO:0000155">
    <property type="term" value="F:phosphorelay sensor kinase activity"/>
    <property type="evidence" value="ECO:0007669"/>
    <property type="project" value="InterPro"/>
</dbReference>
<keyword evidence="7" id="KW-0812">Transmembrane</keyword>
<evidence type="ECO:0000256" key="5">
    <source>
        <dbReference type="ARBA" id="ARBA00022777"/>
    </source>
</evidence>
<evidence type="ECO:0000256" key="6">
    <source>
        <dbReference type="ARBA" id="ARBA00023012"/>
    </source>
</evidence>
<comment type="caution">
    <text evidence="9">The sequence shown here is derived from an EMBL/GenBank/DDBJ whole genome shotgun (WGS) entry which is preliminary data.</text>
</comment>
<dbReference type="InterPro" id="IPR003661">
    <property type="entry name" value="HisK_dim/P_dom"/>
</dbReference>
<dbReference type="PROSITE" id="PS50109">
    <property type="entry name" value="HIS_KIN"/>
    <property type="match status" value="1"/>
</dbReference>